<feature type="region of interest" description="Disordered" evidence="8">
    <location>
        <begin position="525"/>
        <end position="565"/>
    </location>
</feature>
<dbReference type="GO" id="GO:0030170">
    <property type="term" value="F:pyridoxal phosphate binding"/>
    <property type="evidence" value="ECO:0007669"/>
    <property type="project" value="InterPro"/>
</dbReference>
<dbReference type="GO" id="GO:0004069">
    <property type="term" value="F:L-aspartate:2-oxoglutarate aminotransferase activity"/>
    <property type="evidence" value="ECO:0007669"/>
    <property type="project" value="UniProtKB-EC"/>
</dbReference>
<dbReference type="InterPro" id="IPR015424">
    <property type="entry name" value="PyrdxlP-dep_Trfase"/>
</dbReference>
<dbReference type="InterPro" id="IPR015421">
    <property type="entry name" value="PyrdxlP-dep_Trfase_major"/>
</dbReference>
<name>A0A1T5H2U8_9HYPH</name>
<evidence type="ECO:0000256" key="8">
    <source>
        <dbReference type="SAM" id="MobiDB-lite"/>
    </source>
</evidence>
<comment type="similarity">
    <text evidence="2 7">Belongs to the class-I pyridoxal-phosphate-dependent aminotransferase family.</text>
</comment>
<dbReference type="GO" id="GO:0006531">
    <property type="term" value="P:aspartate metabolic process"/>
    <property type="evidence" value="ECO:0007669"/>
    <property type="project" value="UniProtKB-UniRule"/>
</dbReference>
<evidence type="ECO:0000256" key="7">
    <source>
        <dbReference type="RuleBase" id="RU000481"/>
    </source>
</evidence>
<dbReference type="OrthoDB" id="9804407at2"/>
<evidence type="ECO:0000256" key="2">
    <source>
        <dbReference type="ARBA" id="ARBA00007441"/>
    </source>
</evidence>
<dbReference type="PANTHER" id="PTHR46383:SF1">
    <property type="entry name" value="ASPARTATE AMINOTRANSFERASE"/>
    <property type="match status" value="1"/>
</dbReference>
<dbReference type="SUPFAM" id="SSF53383">
    <property type="entry name" value="PLP-dependent transferases"/>
    <property type="match status" value="1"/>
</dbReference>
<proteinExistence type="inferred from homology"/>
<organism evidence="10 11">
    <name type="scientific">Bosea thiooxidans</name>
    <dbReference type="NCBI Taxonomy" id="53254"/>
    <lineage>
        <taxon>Bacteria</taxon>
        <taxon>Pseudomonadati</taxon>
        <taxon>Pseudomonadota</taxon>
        <taxon>Alphaproteobacteria</taxon>
        <taxon>Hyphomicrobiales</taxon>
        <taxon>Boseaceae</taxon>
        <taxon>Bosea</taxon>
    </lineage>
</organism>
<evidence type="ECO:0000259" key="9">
    <source>
        <dbReference type="Pfam" id="PF00155"/>
    </source>
</evidence>
<dbReference type="AlphaFoldDB" id="A0A1T5H2U8"/>
<dbReference type="InterPro" id="IPR004838">
    <property type="entry name" value="NHTrfase_class1_PyrdxlP-BS"/>
</dbReference>
<gene>
    <name evidence="10" type="ORF">SAMN05660750_04803</name>
</gene>
<dbReference type="InterPro" id="IPR015422">
    <property type="entry name" value="PyrdxlP-dep_Trfase_small"/>
</dbReference>
<dbReference type="Proteomes" id="UP000190130">
    <property type="component" value="Unassembled WGS sequence"/>
</dbReference>
<evidence type="ECO:0000256" key="1">
    <source>
        <dbReference type="ARBA" id="ARBA00001933"/>
    </source>
</evidence>
<evidence type="ECO:0000313" key="10">
    <source>
        <dbReference type="EMBL" id="SKC14978.1"/>
    </source>
</evidence>
<dbReference type="GO" id="GO:0047688">
    <property type="term" value="F:aspartate 4-decarboxylase activity"/>
    <property type="evidence" value="ECO:0007669"/>
    <property type="project" value="UniProtKB-UniRule"/>
</dbReference>
<dbReference type="Pfam" id="PF00155">
    <property type="entry name" value="Aminotran_1_2"/>
    <property type="match status" value="1"/>
</dbReference>
<dbReference type="InterPro" id="IPR050596">
    <property type="entry name" value="AspAT/PAT-like"/>
</dbReference>
<evidence type="ECO:0000313" key="11">
    <source>
        <dbReference type="Proteomes" id="UP000190130"/>
    </source>
</evidence>
<evidence type="ECO:0000256" key="3">
    <source>
        <dbReference type="ARBA" id="ARBA00022576"/>
    </source>
</evidence>
<dbReference type="EC" id="2.6.1.-" evidence="7"/>
<dbReference type="RefSeq" id="WP_079592229.1">
    <property type="nucleotide sequence ID" value="NZ_FUYX01000020.1"/>
</dbReference>
<sequence length="565" mass="62570">MAADYSQYAKLSPFELKDELIKLASSRENRLMLNAGRGNPNFLATLPRRAFFRLGLFAATESELSFSYMPNNVGGLPQIAGIEGRFERFIAENRDQPGVVFLGRALSYVRDQLGLSASAFLHEMVEGILGCNYPVPPRMLRVSEEIVRHYIVKEMVGGFIPPGSVDLFAVEGGTAAMTYIFNTLKQNGLVKKGDKVAIGMPVFTPYIEIPELDEYGLVEVAINADPKKEWQYPDSELEKLKDPAIKIFFCINPSNPPSVKMDDRSLEKVAAIVREHRPDLFILTDDVYGTFADDFRSLFALCPQNTMLVYSFSKYFGATGWRLGVVATHRDSIFDKALAALPESAKAALDRRYGSLLPDVRSLSFIDRLVADSRTVALNHTAGLSTPQQVQMVLFSLFALMDEADGYKAELKKLIRRREVALYRELGVMQGTDPNAVDYYTLLDLEVIARDLYGKDFAAWVKDNVNPDELLFRIADETGIVLLPGRGFGTRQPAGRASLANLNEFEYANIGRSLRGMAEEFHALYQKSGGGKRPGKAKAKAAAEPDKVSGKGKGGQKGLTGKKRK</sequence>
<reference evidence="10 11" key="1">
    <citation type="submission" date="2017-02" db="EMBL/GenBank/DDBJ databases">
        <authorList>
            <person name="Peterson S.W."/>
        </authorList>
    </citation>
    <scope>NUCLEOTIDE SEQUENCE [LARGE SCALE GENOMIC DNA]</scope>
    <source>
        <strain evidence="10 11">DSM 9653</strain>
    </source>
</reference>
<dbReference type="CDD" id="cd00609">
    <property type="entry name" value="AAT_like"/>
    <property type="match status" value="1"/>
</dbReference>
<dbReference type="Gene3D" id="3.90.1150.10">
    <property type="entry name" value="Aspartate Aminotransferase, domain 1"/>
    <property type="match status" value="1"/>
</dbReference>
<keyword evidence="3 7" id="KW-0032">Aminotransferase</keyword>
<dbReference type="PROSITE" id="PS00105">
    <property type="entry name" value="AA_TRANSFER_CLASS_1"/>
    <property type="match status" value="1"/>
</dbReference>
<protein>
    <recommendedName>
        <fullName evidence="7">Aminotransferase</fullName>
        <ecNumber evidence="7">2.6.1.-</ecNumber>
    </recommendedName>
</protein>
<evidence type="ECO:0000256" key="5">
    <source>
        <dbReference type="ARBA" id="ARBA00022898"/>
    </source>
</evidence>
<evidence type="ECO:0000256" key="6">
    <source>
        <dbReference type="ARBA" id="ARBA00049185"/>
    </source>
</evidence>
<dbReference type="InterPro" id="IPR004839">
    <property type="entry name" value="Aminotransferase_I/II_large"/>
</dbReference>
<accession>A0A1T5H2U8</accession>
<dbReference type="PANTHER" id="PTHR46383">
    <property type="entry name" value="ASPARTATE AMINOTRANSFERASE"/>
    <property type="match status" value="1"/>
</dbReference>
<dbReference type="Gene3D" id="3.40.640.10">
    <property type="entry name" value="Type I PLP-dependent aspartate aminotransferase-like (Major domain)"/>
    <property type="match status" value="1"/>
</dbReference>
<dbReference type="EMBL" id="FUYX01000020">
    <property type="protein sequence ID" value="SKC14978.1"/>
    <property type="molecule type" value="Genomic_DNA"/>
</dbReference>
<comment type="catalytic activity">
    <reaction evidence="6">
        <text>L-aspartate + 2-oxoglutarate = oxaloacetate + L-glutamate</text>
        <dbReference type="Rhea" id="RHEA:21824"/>
        <dbReference type="ChEBI" id="CHEBI:16452"/>
        <dbReference type="ChEBI" id="CHEBI:16810"/>
        <dbReference type="ChEBI" id="CHEBI:29985"/>
        <dbReference type="ChEBI" id="CHEBI:29991"/>
        <dbReference type="EC" id="2.6.1.1"/>
    </reaction>
</comment>
<dbReference type="InterPro" id="IPR022518">
    <property type="entry name" value="Aspartate_4-decarboxylase"/>
</dbReference>
<comment type="cofactor">
    <cofactor evidence="1 7">
        <name>pyridoxal 5'-phosphate</name>
        <dbReference type="ChEBI" id="CHEBI:597326"/>
    </cofactor>
</comment>
<dbReference type="NCBIfam" id="TIGR03801">
    <property type="entry name" value="asp_4_decarbox"/>
    <property type="match status" value="1"/>
</dbReference>
<dbReference type="NCBIfam" id="NF006755">
    <property type="entry name" value="PRK09275.1"/>
    <property type="match status" value="1"/>
</dbReference>
<dbReference type="Gene3D" id="1.10.20.110">
    <property type="match status" value="1"/>
</dbReference>
<evidence type="ECO:0000256" key="4">
    <source>
        <dbReference type="ARBA" id="ARBA00022679"/>
    </source>
</evidence>
<keyword evidence="5" id="KW-0663">Pyridoxal phosphate</keyword>
<feature type="domain" description="Aminotransferase class I/classII large" evidence="9">
    <location>
        <begin position="172"/>
        <end position="507"/>
    </location>
</feature>
<keyword evidence="4 7" id="KW-0808">Transferase</keyword>